<evidence type="ECO:0000256" key="1">
    <source>
        <dbReference type="SAM" id="MobiDB-lite"/>
    </source>
</evidence>
<dbReference type="Gene3D" id="2.40.160.200">
    <property type="entry name" value="LURP1-related"/>
    <property type="match status" value="1"/>
</dbReference>
<reference evidence="2" key="2">
    <citation type="journal article" date="2023" name="IMA Fungus">
        <title>Comparative genomic study of the Penicillium genus elucidates a diverse pangenome and 15 lateral gene transfer events.</title>
        <authorList>
            <person name="Petersen C."/>
            <person name="Sorensen T."/>
            <person name="Nielsen M.R."/>
            <person name="Sondergaard T.E."/>
            <person name="Sorensen J.L."/>
            <person name="Fitzpatrick D.A."/>
            <person name="Frisvad J.C."/>
            <person name="Nielsen K.L."/>
        </authorList>
    </citation>
    <scope>NUCLEOTIDE SEQUENCE</scope>
    <source>
        <strain evidence="2">IBT 29677</strain>
    </source>
</reference>
<dbReference type="RefSeq" id="XP_056485151.1">
    <property type="nucleotide sequence ID" value="XM_056634531.1"/>
</dbReference>
<feature type="compositionally biased region" description="Low complexity" evidence="1">
    <location>
        <begin position="284"/>
        <end position="307"/>
    </location>
</feature>
<evidence type="ECO:0000313" key="3">
    <source>
        <dbReference type="Proteomes" id="UP001147747"/>
    </source>
</evidence>
<sequence length="450" mass="48059">MPSTPLQPPDHPIALRHSHLLAPAPDRLTNTPTTLTLRKDEPIDSFRRSTPLYTVSGRVWSNSQQREIRDVSGRPLLELRRIWWRGQWIVKRAGGVGDELLCAEMRWAIGMKIGARFSNALVAGSEGMTVSRGGRGPSTSPGPGTSLGGSSGSRTTRSLSRSRPRTAQPTPTPTPAPASGPGSTSASAAAAAAAAEAERSAGTAAATGTGTGSATTGPAPRPAALGSAYYRPTPTRRRTISNYPHAPPIARDAPPPYSATAAAGHATHSDNENSNDISHENSHSNDSNTSNTPSASSSRTSLSSTADSSDDDSDTKSRSTVLPSYESVRRMRRHSSHHSLRDLLDAIEPPREPAPASAAPYPTRRRWSESWTSIDPRVELKVVQASSTVAEVMMGERKIVHVKRGRVLDIVGSGRRTRWEVEIAEGVDLLLVSCIVLIIAESQSVRHESR</sequence>
<dbReference type="AlphaFoldDB" id="A0A9W9VQA1"/>
<organism evidence="2 3">
    <name type="scientific">Penicillium cosmopolitanum</name>
    <dbReference type="NCBI Taxonomy" id="1131564"/>
    <lineage>
        <taxon>Eukaryota</taxon>
        <taxon>Fungi</taxon>
        <taxon>Dikarya</taxon>
        <taxon>Ascomycota</taxon>
        <taxon>Pezizomycotina</taxon>
        <taxon>Eurotiomycetes</taxon>
        <taxon>Eurotiomycetidae</taxon>
        <taxon>Eurotiales</taxon>
        <taxon>Aspergillaceae</taxon>
        <taxon>Penicillium</taxon>
    </lineage>
</organism>
<comment type="caution">
    <text evidence="2">The sequence shown here is derived from an EMBL/GenBank/DDBJ whole genome shotgun (WGS) entry which is preliminary data.</text>
</comment>
<name>A0A9W9VQA1_9EURO</name>
<feature type="compositionally biased region" description="Low complexity" evidence="1">
    <location>
        <begin position="179"/>
        <end position="224"/>
    </location>
</feature>
<proteinExistence type="predicted"/>
<dbReference type="OrthoDB" id="4241662at2759"/>
<dbReference type="InterPro" id="IPR025659">
    <property type="entry name" value="Tubby-like_C"/>
</dbReference>
<feature type="region of interest" description="Disordered" evidence="1">
    <location>
        <begin position="128"/>
        <end position="339"/>
    </location>
</feature>
<dbReference type="Proteomes" id="UP001147747">
    <property type="component" value="Unassembled WGS sequence"/>
</dbReference>
<reference evidence="2" key="1">
    <citation type="submission" date="2022-12" db="EMBL/GenBank/DDBJ databases">
        <authorList>
            <person name="Petersen C."/>
        </authorList>
    </citation>
    <scope>NUCLEOTIDE SEQUENCE</scope>
    <source>
        <strain evidence="2">IBT 29677</strain>
    </source>
</reference>
<feature type="compositionally biased region" description="Low complexity" evidence="1">
    <location>
        <begin position="152"/>
        <end position="169"/>
    </location>
</feature>
<dbReference type="SUPFAM" id="SSF54518">
    <property type="entry name" value="Tubby C-terminal domain-like"/>
    <property type="match status" value="1"/>
</dbReference>
<protein>
    <submittedName>
        <fullName evidence="2">Uncharacterized protein</fullName>
    </submittedName>
</protein>
<feature type="compositionally biased region" description="Basic and acidic residues" evidence="1">
    <location>
        <begin position="267"/>
        <end position="283"/>
    </location>
</feature>
<keyword evidence="3" id="KW-1185">Reference proteome</keyword>
<evidence type="ECO:0000313" key="2">
    <source>
        <dbReference type="EMBL" id="KAJ5387353.1"/>
    </source>
</evidence>
<accession>A0A9W9VQA1</accession>
<dbReference type="GeneID" id="81373511"/>
<dbReference type="InterPro" id="IPR038595">
    <property type="entry name" value="LOR_sf"/>
</dbReference>
<gene>
    <name evidence="2" type="ORF">N7509_009894</name>
</gene>
<dbReference type="EMBL" id="JAPZBU010000009">
    <property type="protein sequence ID" value="KAJ5387353.1"/>
    <property type="molecule type" value="Genomic_DNA"/>
</dbReference>